<feature type="region of interest" description="Disordered" evidence="2">
    <location>
        <begin position="378"/>
        <end position="417"/>
    </location>
</feature>
<dbReference type="PROSITE" id="PS00022">
    <property type="entry name" value="EGF_1"/>
    <property type="match status" value="1"/>
</dbReference>
<comment type="caution">
    <text evidence="4">The sequence shown here is derived from an EMBL/GenBank/DDBJ whole genome shotgun (WGS) entry which is preliminary data.</text>
</comment>
<feature type="compositionally biased region" description="Polar residues" evidence="2">
    <location>
        <begin position="780"/>
        <end position="805"/>
    </location>
</feature>
<sequence length="972" mass="104651">VITSESSYFGSRDLVWTQALVQNKVDLSGFKGSLDDGVELLEREVCLAQSHALSWCEVQSGSNLQRRWSRNRRWLDGESGDIFVLRIANETLFESQFLENDGLSLSSTAITVGETKLSHFSVEVFEEHQAQDFDLRVSQQNFQSGLLEIFRRFEEETGHSIEPADTFYNVNSCAGIDCSGNGVCEEVSITEAVCTCFNGFLGSLCNAVPAPTVDPPQAATSSATIPIVSTAAGIVILAAMGRMVWLKRTQRTSRVAKPRSVAPEEVFANQDAVKIIEDKPTLFTQGTQASIKAPESEERLSSKERKEQKRRKRERKELRRQRRKSSGKVAPRDAQPFTLGASPLGPRVSPSFVLPRSPSSPALLGAVESHALGSPFSPVRLGDIGKSPSSPGALQQRDSESRQMLAAIGKSRSSPLGWDGFGRSTFVRIAESQDNLEPKPPTSLKPPPMLSSMRSSRGASSSSDAIAAASAEEHVRPPPGAIKPPPMFAPDRDPVQAFQRERVLSFIAKNNELHHALAPAIPVLPKLVRAGDMSERLQRDQTPNASFMSPTAPFSPIPKSPQVLAPPRQPRLPDPYLHTSAAASKRPGGVTMANSIGPSSASESTPKGTLSEAAVERMFQSSRTGKDLGEPAFAFGRGGIDPNSEYAGMGQIHRLSLSSSTPVVVYSSMDARTGESSSAWNGGDLSVETPTRALTPSHSKSSLLAKRQAQLLRKSSSGEMEVVELMNLDQDDGGKEKIPGSGEEEPPKSTLEQSSESTDHHHVRAKSPPHRTKTKRHKSPTTPTDASKMQSPLQVKSPLSATSPFTPVFQEELDVKTSGKEDPGLRGKITEKEESRKVTSPKSISPFTPVFVEDEVEDLVSEPLPQGTAAASRQRSPKSATSPFTPTFPEDEEDEGQQPAPPSASKPKPPKGPPPGPPPPKRPLPPRPKPGFVPPPPSKPPPGSFLLTSSALQQPSDAGAKVSALPKDIAKD</sequence>
<evidence type="ECO:0000313" key="5">
    <source>
        <dbReference type="Proteomes" id="UP001642464"/>
    </source>
</evidence>
<dbReference type="PROSITE" id="PS01186">
    <property type="entry name" value="EGF_2"/>
    <property type="match status" value="1"/>
</dbReference>
<keyword evidence="5" id="KW-1185">Reference proteome</keyword>
<protein>
    <recommendedName>
        <fullName evidence="3">EGF-like domain-containing protein</fullName>
    </recommendedName>
</protein>
<accession>A0ABP0HN71</accession>
<reference evidence="4 5" key="1">
    <citation type="submission" date="2024-02" db="EMBL/GenBank/DDBJ databases">
        <authorList>
            <person name="Chen Y."/>
            <person name="Shah S."/>
            <person name="Dougan E. K."/>
            <person name="Thang M."/>
            <person name="Chan C."/>
        </authorList>
    </citation>
    <scope>NUCLEOTIDE SEQUENCE [LARGE SCALE GENOMIC DNA]</scope>
</reference>
<feature type="compositionally biased region" description="Polar residues" evidence="2">
    <location>
        <begin position="688"/>
        <end position="702"/>
    </location>
</feature>
<feature type="region of interest" description="Disordered" evidence="2">
    <location>
        <begin position="431"/>
        <end position="494"/>
    </location>
</feature>
<keyword evidence="1" id="KW-0245">EGF-like domain</keyword>
<evidence type="ECO:0000259" key="3">
    <source>
        <dbReference type="PROSITE" id="PS50026"/>
    </source>
</evidence>
<feature type="compositionally biased region" description="Basic and acidic residues" evidence="2">
    <location>
        <begin position="294"/>
        <end position="307"/>
    </location>
</feature>
<feature type="compositionally biased region" description="Polar residues" evidence="2">
    <location>
        <begin position="592"/>
        <end position="608"/>
    </location>
</feature>
<feature type="non-terminal residue" evidence="4">
    <location>
        <position position="1"/>
    </location>
</feature>
<dbReference type="InterPro" id="IPR000742">
    <property type="entry name" value="EGF"/>
</dbReference>
<dbReference type="SUPFAM" id="SSF57196">
    <property type="entry name" value="EGF/Laminin"/>
    <property type="match status" value="1"/>
</dbReference>
<evidence type="ECO:0000256" key="1">
    <source>
        <dbReference type="PROSITE-ProRule" id="PRU00076"/>
    </source>
</evidence>
<feature type="compositionally biased region" description="Pro residues" evidence="2">
    <location>
        <begin position="910"/>
        <end position="943"/>
    </location>
</feature>
<feature type="domain" description="EGF-like" evidence="3">
    <location>
        <begin position="169"/>
        <end position="206"/>
    </location>
</feature>
<feature type="compositionally biased region" description="Basic residues" evidence="2">
    <location>
        <begin position="308"/>
        <end position="326"/>
    </location>
</feature>
<feature type="compositionally biased region" description="Polar residues" evidence="2">
    <location>
        <begin position="540"/>
        <end position="549"/>
    </location>
</feature>
<proteinExistence type="predicted"/>
<dbReference type="Proteomes" id="UP001642464">
    <property type="component" value="Unassembled WGS sequence"/>
</dbReference>
<name>A0ABP0HN71_9DINO</name>
<feature type="compositionally biased region" description="Low complexity" evidence="2">
    <location>
        <begin position="450"/>
        <end position="470"/>
    </location>
</feature>
<dbReference type="EMBL" id="CAXAMM010001261">
    <property type="protein sequence ID" value="CAK8991217.1"/>
    <property type="molecule type" value="Genomic_DNA"/>
</dbReference>
<evidence type="ECO:0000313" key="4">
    <source>
        <dbReference type="EMBL" id="CAK8991217.1"/>
    </source>
</evidence>
<feature type="compositionally biased region" description="Basic and acidic residues" evidence="2">
    <location>
        <begin position="813"/>
        <end position="837"/>
    </location>
</feature>
<comment type="caution">
    <text evidence="1">Lacks conserved residue(s) required for the propagation of feature annotation.</text>
</comment>
<feature type="compositionally biased region" description="Basic residues" evidence="2">
    <location>
        <begin position="761"/>
        <end position="779"/>
    </location>
</feature>
<gene>
    <name evidence="4" type="ORF">SCF082_LOCUS2567</name>
</gene>
<feature type="region of interest" description="Disordered" evidence="2">
    <location>
        <begin position="540"/>
        <end position="612"/>
    </location>
</feature>
<feature type="compositionally biased region" description="Polar residues" evidence="2">
    <location>
        <begin position="947"/>
        <end position="956"/>
    </location>
</feature>
<keyword evidence="1" id="KW-1015">Disulfide bond</keyword>
<feature type="compositionally biased region" description="Polar residues" evidence="2">
    <location>
        <begin position="869"/>
        <end position="885"/>
    </location>
</feature>
<feature type="region of interest" description="Disordered" evidence="2">
    <location>
        <begin position="672"/>
        <end position="972"/>
    </location>
</feature>
<dbReference type="PROSITE" id="PS50026">
    <property type="entry name" value="EGF_3"/>
    <property type="match status" value="1"/>
</dbReference>
<organism evidence="4 5">
    <name type="scientific">Durusdinium trenchii</name>
    <dbReference type="NCBI Taxonomy" id="1381693"/>
    <lineage>
        <taxon>Eukaryota</taxon>
        <taxon>Sar</taxon>
        <taxon>Alveolata</taxon>
        <taxon>Dinophyceae</taxon>
        <taxon>Suessiales</taxon>
        <taxon>Symbiodiniaceae</taxon>
        <taxon>Durusdinium</taxon>
    </lineage>
</organism>
<feature type="compositionally biased region" description="Pro residues" evidence="2">
    <location>
        <begin position="438"/>
        <end position="449"/>
    </location>
</feature>
<feature type="disulfide bond" evidence="1">
    <location>
        <begin position="196"/>
        <end position="205"/>
    </location>
</feature>
<feature type="compositionally biased region" description="Pro residues" evidence="2">
    <location>
        <begin position="477"/>
        <end position="488"/>
    </location>
</feature>
<evidence type="ECO:0000256" key="2">
    <source>
        <dbReference type="SAM" id="MobiDB-lite"/>
    </source>
</evidence>
<feature type="region of interest" description="Disordered" evidence="2">
    <location>
        <begin position="285"/>
        <end position="357"/>
    </location>
</feature>